<dbReference type="PROSITE" id="PS51295">
    <property type="entry name" value="CRM"/>
    <property type="match status" value="1"/>
</dbReference>
<feature type="domain" description="CRM" evidence="3">
    <location>
        <begin position="1"/>
        <end position="79"/>
    </location>
</feature>
<proteinExistence type="predicted"/>
<keyword evidence="1 2" id="KW-0694">RNA-binding</keyword>
<dbReference type="Proteomes" id="UP000030624">
    <property type="component" value="Chromosome"/>
</dbReference>
<organism evidence="4 5">
    <name type="scientific">Geoglobus acetivorans</name>
    <dbReference type="NCBI Taxonomy" id="565033"/>
    <lineage>
        <taxon>Archaea</taxon>
        <taxon>Methanobacteriati</taxon>
        <taxon>Methanobacteriota</taxon>
        <taxon>Archaeoglobi</taxon>
        <taxon>Archaeoglobales</taxon>
        <taxon>Archaeoglobaceae</taxon>
        <taxon>Geoglobus</taxon>
    </lineage>
</organism>
<dbReference type="STRING" id="565033.GACE_1570"/>
<dbReference type="PANTHER" id="PTHR40065:SF3">
    <property type="entry name" value="RNA-BINDING PROTEIN YHBY"/>
    <property type="match status" value="1"/>
</dbReference>
<evidence type="ECO:0000313" key="4">
    <source>
        <dbReference type="EMBL" id="AIY90605.1"/>
    </source>
</evidence>
<dbReference type="Gene3D" id="3.30.110.60">
    <property type="entry name" value="YhbY-like"/>
    <property type="match status" value="1"/>
</dbReference>
<protein>
    <recommendedName>
        <fullName evidence="3">CRM domain-containing protein</fullName>
    </recommendedName>
</protein>
<evidence type="ECO:0000256" key="1">
    <source>
        <dbReference type="ARBA" id="ARBA00022884"/>
    </source>
</evidence>
<sequence length="79" mass="8943">MTDKIVTVNIGKKGINDNLVNEINMILKKRGVVKVKMLRNFRNMTMGGVDRKALAREIAGMIDGELVDVRGFVMMFKRC</sequence>
<accession>A0A0A7GEV2</accession>
<dbReference type="Pfam" id="PF01985">
    <property type="entry name" value="CRS1_YhbY"/>
    <property type="match status" value="1"/>
</dbReference>
<dbReference type="HOGENOM" id="CLU_095994_3_0_2"/>
<dbReference type="KEGG" id="gac:GACE_1570"/>
<evidence type="ECO:0000256" key="2">
    <source>
        <dbReference type="PROSITE-ProRule" id="PRU00626"/>
    </source>
</evidence>
<dbReference type="AlphaFoldDB" id="A0A0A7GEV2"/>
<dbReference type="SUPFAM" id="SSF75471">
    <property type="entry name" value="YhbY-like"/>
    <property type="match status" value="1"/>
</dbReference>
<dbReference type="RefSeq" id="WP_048092474.1">
    <property type="nucleotide sequence ID" value="NZ_CP009552.1"/>
</dbReference>
<dbReference type="EMBL" id="CP009552">
    <property type="protein sequence ID" value="AIY90605.1"/>
    <property type="molecule type" value="Genomic_DNA"/>
</dbReference>
<dbReference type="InterPro" id="IPR001890">
    <property type="entry name" value="RNA-binding_CRM"/>
</dbReference>
<dbReference type="GeneID" id="24798151"/>
<dbReference type="GO" id="GO:0003723">
    <property type="term" value="F:RNA binding"/>
    <property type="evidence" value="ECO:0007669"/>
    <property type="project" value="UniProtKB-UniRule"/>
</dbReference>
<evidence type="ECO:0000313" key="5">
    <source>
        <dbReference type="Proteomes" id="UP000030624"/>
    </source>
</evidence>
<dbReference type="InterPro" id="IPR035920">
    <property type="entry name" value="YhbY-like_sf"/>
</dbReference>
<evidence type="ECO:0000259" key="3">
    <source>
        <dbReference type="PROSITE" id="PS51295"/>
    </source>
</evidence>
<dbReference type="SMART" id="SM01103">
    <property type="entry name" value="CRS1_YhbY"/>
    <property type="match status" value="1"/>
</dbReference>
<name>A0A0A7GEV2_GEOAI</name>
<dbReference type="InterPro" id="IPR051925">
    <property type="entry name" value="RNA-binding_domain"/>
</dbReference>
<reference evidence="4 5" key="1">
    <citation type="journal article" date="2015" name="Appl. Environ. Microbiol.">
        <title>The Geoglobus acetivorans genome: Fe(III) reduction, acetate utilization, autotrophic growth, and degradation of aromatic compounds in a hyperthermophilic archaeon.</title>
        <authorList>
            <person name="Mardanov A.V."/>
            <person name="Slododkina G.B."/>
            <person name="Slobodkin A.I."/>
            <person name="Beletsky A.V."/>
            <person name="Gavrilov S.N."/>
            <person name="Kublanov I.V."/>
            <person name="Bonch-Osmolovskaya E.A."/>
            <person name="Skryabin K.G."/>
            <person name="Ravin N.V."/>
        </authorList>
    </citation>
    <scope>NUCLEOTIDE SEQUENCE [LARGE SCALE GENOMIC DNA]</scope>
    <source>
        <strain evidence="4 5">SBH6</strain>
    </source>
</reference>
<dbReference type="PANTHER" id="PTHR40065">
    <property type="entry name" value="RNA-BINDING PROTEIN YHBY"/>
    <property type="match status" value="1"/>
</dbReference>
<dbReference type="eggNOG" id="arCOG01346">
    <property type="taxonomic scope" value="Archaea"/>
</dbReference>
<gene>
    <name evidence="4" type="ORF">GACE_1570</name>
</gene>